<dbReference type="Pfam" id="PF02129">
    <property type="entry name" value="Peptidase_S15"/>
    <property type="match status" value="1"/>
</dbReference>
<evidence type="ECO:0000256" key="2">
    <source>
        <dbReference type="SAM" id="SignalP"/>
    </source>
</evidence>
<dbReference type="InterPro" id="IPR013736">
    <property type="entry name" value="Xaa-Pro_dipept_C"/>
</dbReference>
<dbReference type="Gene3D" id="3.40.50.1820">
    <property type="entry name" value="alpha/beta hydrolase"/>
    <property type="match status" value="1"/>
</dbReference>
<evidence type="ECO:0000256" key="1">
    <source>
        <dbReference type="ARBA" id="ARBA00022801"/>
    </source>
</evidence>
<feature type="domain" description="Xaa-Pro dipeptidyl-peptidase C-terminal" evidence="3">
    <location>
        <begin position="352"/>
        <end position="613"/>
    </location>
</feature>
<dbReference type="SMART" id="SM00939">
    <property type="entry name" value="PepX_C"/>
    <property type="match status" value="1"/>
</dbReference>
<keyword evidence="2" id="KW-0732">Signal</keyword>
<sequence length="621" mass="71697">MVLLGAWMLLSVSFSQAQSDDYVRENYVKAEYDIPMRDGVKLRTVVYSPKDTSVKYPFLMQRTPYNAGPYGEGNMRNTLGPSPFLMEDGYIFVYQDVRGRWMSEGRYDNMRPTVGERTGDPNEIDESTDTYDTIEWLLENVSNHNGKVGQWGISYPGFYSAAALPYAHPNLLAVSPQAPIGDFYFDDFHHNGAYFLSYWLATSVFGYQKEGPTDEAWYEMVNPGTNDGYQFFMDMGSLKNADNYYGTDNFFWQQLKSNPDYNEFWQKRSIIPHLTDVKPAVMVVGGWFDAEDLYGPLTIYKTIEKNNPDTYNTLVMGPWSHGDWSRERGHQTVSNMYFGDSISTWYQKEVEYTFFTHFLKGEGDKNTRLPEAYVFNTGTNEWDQFDTWPPKESSWESFFLQQNGGLSTDLPEGNRFSSFESDPANPVPYTQDIKLTFTPRKYMADDQRFAARRPDVLTFETPVLDEDLTVAGEVLAQLKVATSQTDADWIVKVIDVFPGDYPNHEYVLDGVDMGNYHLMVRSEVIRGRYRESFSDPKPFVPDQITDVDFQLQDIYHTFKKGHKLQIQIQSTWFPLIDRNPQKYVPNIFEAEDSDFVKALHKVFHTEDFPSKINLMVLPSGK</sequence>
<dbReference type="Proteomes" id="UP000199403">
    <property type="component" value="Unassembled WGS sequence"/>
</dbReference>
<dbReference type="Gene3D" id="2.60.120.260">
    <property type="entry name" value="Galactose-binding domain-like"/>
    <property type="match status" value="1"/>
</dbReference>
<reference evidence="5" key="1">
    <citation type="submission" date="2016-10" db="EMBL/GenBank/DDBJ databases">
        <authorList>
            <person name="Varghese N."/>
            <person name="Submissions S."/>
        </authorList>
    </citation>
    <scope>NUCLEOTIDE SEQUENCE [LARGE SCALE GENOMIC DNA]</scope>
    <source>
        <strain evidence="5">IBRC-M 10761</strain>
    </source>
</reference>
<dbReference type="Gene3D" id="1.10.3020.10">
    <property type="entry name" value="alpha-amino acid ester hydrolase ( Helical cap domain)"/>
    <property type="match status" value="1"/>
</dbReference>
<dbReference type="NCBIfam" id="TIGR00976">
    <property type="entry name" value="CocE_NonD"/>
    <property type="match status" value="1"/>
</dbReference>
<feature type="signal peptide" evidence="2">
    <location>
        <begin position="1"/>
        <end position="17"/>
    </location>
</feature>
<name>A0A1H7BNX7_9BACT</name>
<feature type="chain" id="PRO_5011783119" description="Xaa-Pro dipeptidyl-peptidase C-terminal domain-containing protein" evidence="2">
    <location>
        <begin position="18"/>
        <end position="621"/>
    </location>
</feature>
<dbReference type="SUPFAM" id="SSF53474">
    <property type="entry name" value="alpha/beta-Hydrolases"/>
    <property type="match status" value="1"/>
</dbReference>
<dbReference type="STRING" id="1416801.SAMN05192553_11328"/>
<dbReference type="AlphaFoldDB" id="A0A1H7BNX7"/>
<dbReference type="InterPro" id="IPR029058">
    <property type="entry name" value="AB_hydrolase_fold"/>
</dbReference>
<proteinExistence type="predicted"/>
<dbReference type="InterPro" id="IPR005674">
    <property type="entry name" value="CocE/Ser_esterase"/>
</dbReference>
<gene>
    <name evidence="4" type="ORF">SAMN05192553_11328</name>
</gene>
<protein>
    <recommendedName>
        <fullName evidence="3">Xaa-Pro dipeptidyl-peptidase C-terminal domain-containing protein</fullName>
    </recommendedName>
</protein>
<accession>A0A1H7BNX7</accession>
<dbReference type="Pfam" id="PF08530">
    <property type="entry name" value="PepX_C"/>
    <property type="match status" value="1"/>
</dbReference>
<dbReference type="GO" id="GO:0008239">
    <property type="term" value="F:dipeptidyl-peptidase activity"/>
    <property type="evidence" value="ECO:0007669"/>
    <property type="project" value="InterPro"/>
</dbReference>
<dbReference type="InterPro" id="IPR008979">
    <property type="entry name" value="Galactose-bd-like_sf"/>
</dbReference>
<dbReference type="SUPFAM" id="SSF49785">
    <property type="entry name" value="Galactose-binding domain-like"/>
    <property type="match status" value="1"/>
</dbReference>
<evidence type="ECO:0000313" key="4">
    <source>
        <dbReference type="EMBL" id="SEJ78694.1"/>
    </source>
</evidence>
<dbReference type="InterPro" id="IPR000383">
    <property type="entry name" value="Xaa-Pro-like_dom"/>
</dbReference>
<keyword evidence="5" id="KW-1185">Reference proteome</keyword>
<evidence type="ECO:0000259" key="3">
    <source>
        <dbReference type="SMART" id="SM00939"/>
    </source>
</evidence>
<organism evidence="4 5">
    <name type="scientific">Cyclobacterium xiamenense</name>
    <dbReference type="NCBI Taxonomy" id="1297121"/>
    <lineage>
        <taxon>Bacteria</taxon>
        <taxon>Pseudomonadati</taxon>
        <taxon>Bacteroidota</taxon>
        <taxon>Cytophagia</taxon>
        <taxon>Cytophagales</taxon>
        <taxon>Cyclobacteriaceae</taxon>
        <taxon>Cyclobacterium</taxon>
    </lineage>
</organism>
<keyword evidence="1" id="KW-0378">Hydrolase</keyword>
<dbReference type="EMBL" id="FNZH01000013">
    <property type="protein sequence ID" value="SEJ78694.1"/>
    <property type="molecule type" value="Genomic_DNA"/>
</dbReference>
<evidence type="ECO:0000313" key="5">
    <source>
        <dbReference type="Proteomes" id="UP000199403"/>
    </source>
</evidence>